<sequence length="128" mass="14215">MKLQSRTVTLSLLVIGFFFFFCSPISRGGVDASTLNHITLGLEDNLKHIQVNRGDIIQVRLDQINGRVKYSAPESDGLTVLSSQSQSDFVETVFRADHGPRSYYIDSIGTCAPPRLCIFEYSVTVNVN</sequence>
<evidence type="ECO:0000313" key="2">
    <source>
        <dbReference type="Proteomes" id="UP000007797"/>
    </source>
</evidence>
<dbReference type="AlphaFoldDB" id="F4PJ39"/>
<evidence type="ECO:0000313" key="1">
    <source>
        <dbReference type="EMBL" id="EGG24325.1"/>
    </source>
</evidence>
<protein>
    <submittedName>
        <fullName evidence="1">Uncharacterized protein</fullName>
    </submittedName>
</protein>
<accession>F4PJ39</accession>
<gene>
    <name evidence="1" type="ORF">DFA_06475</name>
</gene>
<organism evidence="1 2">
    <name type="scientific">Cavenderia fasciculata</name>
    <name type="common">Slime mold</name>
    <name type="synonym">Dictyostelium fasciculatum</name>
    <dbReference type="NCBI Taxonomy" id="261658"/>
    <lineage>
        <taxon>Eukaryota</taxon>
        <taxon>Amoebozoa</taxon>
        <taxon>Evosea</taxon>
        <taxon>Eumycetozoa</taxon>
        <taxon>Dictyostelia</taxon>
        <taxon>Acytosteliales</taxon>
        <taxon>Cavenderiaceae</taxon>
        <taxon>Cavenderia</taxon>
    </lineage>
</organism>
<dbReference type="Proteomes" id="UP000007797">
    <property type="component" value="Unassembled WGS sequence"/>
</dbReference>
<name>F4PJ39_CACFS</name>
<proteinExistence type="predicted"/>
<keyword evidence="2" id="KW-1185">Reference proteome</keyword>
<dbReference type="KEGG" id="dfa:DFA_06475"/>
<reference evidence="2" key="1">
    <citation type="journal article" date="2011" name="Genome Res.">
        <title>Phylogeny-wide analysis of social amoeba genomes highlights ancient origins for complex intercellular communication.</title>
        <authorList>
            <person name="Heidel A.J."/>
            <person name="Lawal H.M."/>
            <person name="Felder M."/>
            <person name="Schilde C."/>
            <person name="Helps N.R."/>
            <person name="Tunggal B."/>
            <person name="Rivero F."/>
            <person name="John U."/>
            <person name="Schleicher M."/>
            <person name="Eichinger L."/>
            <person name="Platzer M."/>
            <person name="Noegel A.A."/>
            <person name="Schaap P."/>
            <person name="Gloeckner G."/>
        </authorList>
    </citation>
    <scope>NUCLEOTIDE SEQUENCE [LARGE SCALE GENOMIC DNA]</scope>
    <source>
        <strain evidence="2">SH3</strain>
    </source>
</reference>
<dbReference type="GeneID" id="14876338"/>
<dbReference type="RefSeq" id="XP_004362176.1">
    <property type="nucleotide sequence ID" value="XM_004362119.1"/>
</dbReference>
<dbReference type="EMBL" id="GL883007">
    <property type="protein sequence ID" value="EGG24325.1"/>
    <property type="molecule type" value="Genomic_DNA"/>
</dbReference>